<sequence length="264" mass="29796">MQHCLASISCAFLSSTCPLFNRRLNTRKEVSTRKSYCCLLLQNNSKGNISREFHSKEPTSSGLPRSTISSLSKAKINFDQLYLGQELTAKILKQKAYGCFVDIGLGQDVLVHISELSTQFVKNILETVSVGDTITVYVKSIDKEARKVWLTTLKYRQFVSLRKPIGEVEVEDIFKGNIVRLTDAGAFVDFGCICDGFLSFTEVPQESVSKLTLGDEVETRVIRIDERTRKIWLSIRQVDSQIRNLIKPPLELVLERPSSHDEST</sequence>
<evidence type="ECO:0000313" key="4">
    <source>
        <dbReference type="Proteomes" id="UP001061958"/>
    </source>
</evidence>
<organism evidence="3 4">
    <name type="scientific">Galdieria partita</name>
    <dbReference type="NCBI Taxonomy" id="83374"/>
    <lineage>
        <taxon>Eukaryota</taxon>
        <taxon>Rhodophyta</taxon>
        <taxon>Bangiophyceae</taxon>
        <taxon>Galdieriales</taxon>
        <taxon>Galdieriaceae</taxon>
        <taxon>Galdieria</taxon>
    </lineage>
</organism>
<dbReference type="InterPro" id="IPR003029">
    <property type="entry name" value="S1_domain"/>
</dbReference>
<gene>
    <name evidence="3" type="ORF">GpartN1_g6055.t1</name>
</gene>
<dbReference type="InterPro" id="IPR050437">
    <property type="entry name" value="Ribos_protein_bS1-like"/>
</dbReference>
<dbReference type="AlphaFoldDB" id="A0A9C7Q0Z3"/>
<dbReference type="PROSITE" id="PS50126">
    <property type="entry name" value="S1"/>
    <property type="match status" value="2"/>
</dbReference>
<accession>A0A9C7Q0Z3</accession>
<reference evidence="3" key="2">
    <citation type="submission" date="2022-01" db="EMBL/GenBank/DDBJ databases">
        <authorList>
            <person name="Hirooka S."/>
            <person name="Miyagishima S.Y."/>
        </authorList>
    </citation>
    <scope>NUCLEOTIDE SEQUENCE</scope>
    <source>
        <strain evidence="3">NBRC 102759</strain>
    </source>
</reference>
<comment type="function">
    <text evidence="1">Associates with the EF-Tu.GDP complex and induces the exchange of GDP to GTP. It remains bound to the aminoacyl-tRNA.EF-Tu.GTP complex up to the GTP hydrolysis stage on the ribosome.</text>
</comment>
<dbReference type="EMBL" id="BQMJ01000053">
    <property type="protein sequence ID" value="GJQ14264.1"/>
    <property type="molecule type" value="Genomic_DNA"/>
</dbReference>
<dbReference type="GO" id="GO:0003735">
    <property type="term" value="F:structural constituent of ribosome"/>
    <property type="evidence" value="ECO:0007669"/>
    <property type="project" value="TreeGrafter"/>
</dbReference>
<reference evidence="3" key="1">
    <citation type="journal article" date="2022" name="Proc. Natl. Acad. Sci. U.S.A.">
        <title>Life cycle and functional genomics of the unicellular red alga Galdieria for elucidating algal and plant evolution and industrial use.</title>
        <authorList>
            <person name="Hirooka S."/>
            <person name="Itabashi T."/>
            <person name="Ichinose T.M."/>
            <person name="Onuma R."/>
            <person name="Fujiwara T."/>
            <person name="Yamashita S."/>
            <person name="Jong L.W."/>
            <person name="Tomita R."/>
            <person name="Iwane A.H."/>
            <person name="Miyagishima S.Y."/>
        </authorList>
    </citation>
    <scope>NUCLEOTIDE SEQUENCE</scope>
    <source>
        <strain evidence="3">NBRC 102759</strain>
    </source>
</reference>
<dbReference type="SUPFAM" id="SSF50249">
    <property type="entry name" value="Nucleic acid-binding proteins"/>
    <property type="match status" value="2"/>
</dbReference>
<dbReference type="Pfam" id="PF00575">
    <property type="entry name" value="S1"/>
    <property type="match status" value="2"/>
</dbReference>
<dbReference type="PANTHER" id="PTHR10724">
    <property type="entry name" value="30S RIBOSOMAL PROTEIN S1"/>
    <property type="match status" value="1"/>
</dbReference>
<comment type="caution">
    <text evidence="3">The sequence shown here is derived from an EMBL/GenBank/DDBJ whole genome shotgun (WGS) entry which is preliminary data.</text>
</comment>
<dbReference type="InterPro" id="IPR012340">
    <property type="entry name" value="NA-bd_OB-fold"/>
</dbReference>
<proteinExistence type="predicted"/>
<dbReference type="GO" id="GO:0006412">
    <property type="term" value="P:translation"/>
    <property type="evidence" value="ECO:0007669"/>
    <property type="project" value="TreeGrafter"/>
</dbReference>
<evidence type="ECO:0000313" key="3">
    <source>
        <dbReference type="EMBL" id="GJQ14264.1"/>
    </source>
</evidence>
<name>A0A9C7Q0Z3_9RHOD</name>
<evidence type="ECO:0000256" key="1">
    <source>
        <dbReference type="ARBA" id="ARBA00025453"/>
    </source>
</evidence>
<dbReference type="Proteomes" id="UP001061958">
    <property type="component" value="Unassembled WGS sequence"/>
</dbReference>
<feature type="domain" description="S1 motif" evidence="2">
    <location>
        <begin position="84"/>
        <end position="153"/>
    </location>
</feature>
<dbReference type="GO" id="GO:0005737">
    <property type="term" value="C:cytoplasm"/>
    <property type="evidence" value="ECO:0007669"/>
    <property type="project" value="UniProtKB-ARBA"/>
</dbReference>
<evidence type="ECO:0000259" key="2">
    <source>
        <dbReference type="PROSITE" id="PS50126"/>
    </source>
</evidence>
<dbReference type="SMART" id="SM00316">
    <property type="entry name" value="S1"/>
    <property type="match status" value="2"/>
</dbReference>
<feature type="domain" description="S1 motif" evidence="2">
    <location>
        <begin position="171"/>
        <end position="236"/>
    </location>
</feature>
<protein>
    <recommendedName>
        <fullName evidence="2">S1 motif domain-containing protein</fullName>
    </recommendedName>
</protein>
<dbReference type="GO" id="GO:0003729">
    <property type="term" value="F:mRNA binding"/>
    <property type="evidence" value="ECO:0007669"/>
    <property type="project" value="TreeGrafter"/>
</dbReference>
<dbReference type="Gene3D" id="2.40.50.140">
    <property type="entry name" value="Nucleic acid-binding proteins"/>
    <property type="match status" value="2"/>
</dbReference>
<dbReference type="FunFam" id="2.40.50.140:FF:000051">
    <property type="entry name" value="RNA-binding transcriptional accessory protein"/>
    <property type="match status" value="1"/>
</dbReference>
<dbReference type="OrthoDB" id="995477at2759"/>
<keyword evidence="4" id="KW-1185">Reference proteome</keyword>
<dbReference type="PANTHER" id="PTHR10724:SF10">
    <property type="entry name" value="S1 RNA-BINDING DOMAIN-CONTAINING PROTEIN 1"/>
    <property type="match status" value="1"/>
</dbReference>